<gene>
    <name evidence="1" type="ORF">PG997_009054</name>
</gene>
<organism evidence="1 2">
    <name type="scientific">Apiospora hydei</name>
    <dbReference type="NCBI Taxonomy" id="1337664"/>
    <lineage>
        <taxon>Eukaryota</taxon>
        <taxon>Fungi</taxon>
        <taxon>Dikarya</taxon>
        <taxon>Ascomycota</taxon>
        <taxon>Pezizomycotina</taxon>
        <taxon>Sordariomycetes</taxon>
        <taxon>Xylariomycetidae</taxon>
        <taxon>Amphisphaeriales</taxon>
        <taxon>Apiosporaceae</taxon>
        <taxon>Apiospora</taxon>
    </lineage>
</organism>
<proteinExistence type="predicted"/>
<evidence type="ECO:0000313" key="1">
    <source>
        <dbReference type="EMBL" id="KAK8074391.1"/>
    </source>
</evidence>
<evidence type="ECO:0000313" key="2">
    <source>
        <dbReference type="Proteomes" id="UP001433268"/>
    </source>
</evidence>
<dbReference type="Proteomes" id="UP001433268">
    <property type="component" value="Unassembled WGS sequence"/>
</dbReference>
<dbReference type="EMBL" id="JAQQWN010000007">
    <property type="protein sequence ID" value="KAK8074391.1"/>
    <property type="molecule type" value="Genomic_DNA"/>
</dbReference>
<keyword evidence="2" id="KW-1185">Reference proteome</keyword>
<comment type="caution">
    <text evidence="1">The sequence shown here is derived from an EMBL/GenBank/DDBJ whole genome shotgun (WGS) entry which is preliminary data.</text>
</comment>
<dbReference type="RefSeq" id="XP_066665331.1">
    <property type="nucleotide sequence ID" value="XM_066813369.1"/>
</dbReference>
<protein>
    <submittedName>
        <fullName evidence="1">Uncharacterized protein</fullName>
    </submittedName>
</protein>
<dbReference type="GeneID" id="92046429"/>
<reference evidence="1 2" key="1">
    <citation type="submission" date="2023-01" db="EMBL/GenBank/DDBJ databases">
        <title>Analysis of 21 Apiospora genomes using comparative genomics revels a genus with tremendous synthesis potential of carbohydrate active enzymes and secondary metabolites.</title>
        <authorList>
            <person name="Sorensen T."/>
        </authorList>
    </citation>
    <scope>NUCLEOTIDE SEQUENCE [LARGE SCALE GENOMIC DNA]</scope>
    <source>
        <strain evidence="1 2">CBS 114990</strain>
    </source>
</reference>
<name>A0ABR1VVP6_9PEZI</name>
<sequence length="341" mass="38787">MPSLLNLPREIRDEILWLALHHERTPPAGREQHGEEERVVIKNVNTSCLMNGKKVFYEPRPALPTAVPLLLANRQLHAEVQEAVARLQREEGRHCKVDVMFLEEKELWVTSLWTPACFRVWDQAEVTIRMVGVIPDEDLPVRKTLWNDSTGQGDFCIYIHSFQYALDCFLQAGPTGTAPGTGAEEGGAMVDRHMVVKHLVLNFITPTTDDQHPLASPRERCRCLSARRGPIPAEYNLYRKKRMRPEWVADTLCLLLRYMNAGASFAGTEHEEKYASLMFERVGFVTVQIDGRPYRELDVGAHVKRRESYVDADTRMYEEDGVLHPVWIKDVMAARAAAGLG</sequence>
<accession>A0ABR1VVP6</accession>